<dbReference type="RefSeq" id="WP_066393831.1">
    <property type="nucleotide sequence ID" value="NZ_CP022572.1"/>
</dbReference>
<dbReference type="PANTHER" id="PTHR43175">
    <property type="entry name" value="CARBONIC ANHYDRASE"/>
    <property type="match status" value="1"/>
</dbReference>
<dbReference type="STRING" id="1193713.GCA_001636315_03816"/>
<name>A0A3Q9QT24_9BACI</name>
<proteinExistence type="predicted"/>
<evidence type="ECO:0000313" key="2">
    <source>
        <dbReference type="Proteomes" id="UP000282892"/>
    </source>
</evidence>
<protein>
    <recommendedName>
        <fullName evidence="3">Carbonic anhydrase</fullName>
    </recommendedName>
</protein>
<evidence type="ECO:0000313" key="1">
    <source>
        <dbReference type="EMBL" id="AZU60929.1"/>
    </source>
</evidence>
<dbReference type="GO" id="GO:0008270">
    <property type="term" value="F:zinc ion binding"/>
    <property type="evidence" value="ECO:0007669"/>
    <property type="project" value="InterPro"/>
</dbReference>
<dbReference type="KEGG" id="nmk:CHR53_06420"/>
<dbReference type="GO" id="GO:0004089">
    <property type="term" value="F:carbonate dehydratase activity"/>
    <property type="evidence" value="ECO:0007669"/>
    <property type="project" value="InterPro"/>
</dbReference>
<gene>
    <name evidence="1" type="ORF">CHR53_06420</name>
</gene>
<accession>A0A3Q9QT24</accession>
<keyword evidence="2" id="KW-1185">Reference proteome</keyword>
<dbReference type="EMBL" id="CP022572">
    <property type="protein sequence ID" value="AZU60929.1"/>
    <property type="molecule type" value="Genomic_DNA"/>
</dbReference>
<dbReference type="AlphaFoldDB" id="A0A3Q9QT24"/>
<organism evidence="1 2">
    <name type="scientific">Neobacillus mesonae</name>
    <dbReference type="NCBI Taxonomy" id="1193713"/>
    <lineage>
        <taxon>Bacteria</taxon>
        <taxon>Bacillati</taxon>
        <taxon>Bacillota</taxon>
        <taxon>Bacilli</taxon>
        <taxon>Bacillales</taxon>
        <taxon>Bacillaceae</taxon>
        <taxon>Neobacillus</taxon>
    </lineage>
</organism>
<reference evidence="1 2" key="1">
    <citation type="submission" date="2017-07" db="EMBL/GenBank/DDBJ databases">
        <title>The complete genome sequence of Bacillus mesonae strain H20-5, an efficient strain improving plant abiotic stress resistance.</title>
        <authorList>
            <person name="Kim S.Y."/>
            <person name="Song H."/>
            <person name="Sang M.K."/>
            <person name="Weon H.-Y."/>
            <person name="Song J."/>
        </authorList>
    </citation>
    <scope>NUCLEOTIDE SEQUENCE [LARGE SCALE GENOMIC DNA]</scope>
    <source>
        <strain evidence="1 2">H20-5</strain>
    </source>
</reference>
<dbReference type="OrthoDB" id="9792260at2"/>
<sequence length="163" mass="18267">MQINAKKKILLVSGMEQEPGNIREMVPDTDLIVIQSYGSSISPFGDLMRDLIIAVYQEGVDEIFVVVANKGRKGESSVEMLKKLSENKALRDKIQTLDYLFKNCMPEFPESSLMEWLAGDKEAGNGGQSNADIIRNHPLIPSHIKVTELMINKNNKKAEAYRV</sequence>
<dbReference type="Proteomes" id="UP000282892">
    <property type="component" value="Chromosome"/>
</dbReference>
<dbReference type="InterPro" id="IPR001765">
    <property type="entry name" value="Carbonic_anhydrase"/>
</dbReference>
<evidence type="ECO:0008006" key="3">
    <source>
        <dbReference type="Google" id="ProtNLM"/>
    </source>
</evidence>
<dbReference type="PANTHER" id="PTHR43175:SF1">
    <property type="entry name" value="CARBONIC ANHYDRASE-LIKE PROTEIN YBCF-RELATED"/>
    <property type="match status" value="1"/>
</dbReference>